<gene>
    <name evidence="5" type="ORF">BGC07_12585</name>
</gene>
<dbReference type="PANTHER" id="PTHR43780:SF2">
    <property type="entry name" value="1-AMINOCYCLOPROPANE-1-CARBOXYLATE DEAMINASE-RELATED"/>
    <property type="match status" value="1"/>
</dbReference>
<protein>
    <submittedName>
        <fullName evidence="5">Pyridoxal-phosphate dependent enzyme family protein</fullName>
    </submittedName>
</protein>
<dbReference type="EMBL" id="MDTU01000001">
    <property type="protein sequence ID" value="ODN43596.1"/>
    <property type="molecule type" value="Genomic_DNA"/>
</dbReference>
<dbReference type="PANTHER" id="PTHR43780">
    <property type="entry name" value="1-AMINOCYCLOPROPANE-1-CARBOXYLATE DEAMINASE-RELATED"/>
    <property type="match status" value="1"/>
</dbReference>
<dbReference type="InterPro" id="IPR027278">
    <property type="entry name" value="ACCD_DCysDesulf"/>
</dbReference>
<dbReference type="RefSeq" id="WP_069313394.1">
    <property type="nucleotide sequence ID" value="NZ_MDTU01000001.1"/>
</dbReference>
<keyword evidence="6" id="KW-1185">Reference proteome</keyword>
<dbReference type="Gene3D" id="3.40.50.1100">
    <property type="match status" value="2"/>
</dbReference>
<keyword evidence="3" id="KW-0663">Pyridoxal phosphate</keyword>
<evidence type="ECO:0000256" key="2">
    <source>
        <dbReference type="ARBA" id="ARBA00008639"/>
    </source>
</evidence>
<comment type="cofactor">
    <cofactor evidence="1">
        <name>pyridoxal 5'-phosphate</name>
        <dbReference type="ChEBI" id="CHEBI:597326"/>
    </cofactor>
</comment>
<comment type="similarity">
    <text evidence="2">Belongs to the ACC deaminase/D-cysteine desulfhydrase family.</text>
</comment>
<dbReference type="PIRSF" id="PIRSF006278">
    <property type="entry name" value="ACCD_DCysDesulf"/>
    <property type="match status" value="1"/>
</dbReference>
<dbReference type="InterPro" id="IPR036052">
    <property type="entry name" value="TrpB-like_PALP_sf"/>
</dbReference>
<dbReference type="Proteomes" id="UP000094329">
    <property type="component" value="Unassembled WGS sequence"/>
</dbReference>
<comment type="caution">
    <text evidence="5">The sequence shown here is derived from an EMBL/GenBank/DDBJ whole genome shotgun (WGS) entry which is preliminary data.</text>
</comment>
<organism evidence="5 6">
    <name type="scientific">Piscirickettsia litoralis</name>
    <dbReference type="NCBI Taxonomy" id="1891921"/>
    <lineage>
        <taxon>Bacteria</taxon>
        <taxon>Pseudomonadati</taxon>
        <taxon>Pseudomonadota</taxon>
        <taxon>Gammaproteobacteria</taxon>
        <taxon>Thiotrichales</taxon>
        <taxon>Piscirickettsiaceae</taxon>
        <taxon>Piscirickettsia</taxon>
    </lineage>
</organism>
<dbReference type="SUPFAM" id="SSF53686">
    <property type="entry name" value="Tryptophan synthase beta subunit-like PLP-dependent enzymes"/>
    <property type="match status" value="1"/>
</dbReference>
<accession>A0ABX3A7C4</accession>
<proteinExistence type="inferred from homology"/>
<dbReference type="Pfam" id="PF00291">
    <property type="entry name" value="PALP"/>
    <property type="match status" value="1"/>
</dbReference>
<feature type="domain" description="Tryptophan synthase beta chain-like PALP" evidence="4">
    <location>
        <begin position="3"/>
        <end position="287"/>
    </location>
</feature>
<evidence type="ECO:0000313" key="5">
    <source>
        <dbReference type="EMBL" id="ODN43596.1"/>
    </source>
</evidence>
<sequence length="299" mass="33082">MNPTPLQPINHPLLEQHQVKLYFKREDLNHPVISGNKWHKLKLNLQAAQDQGYNTVLSFGGPYSNHIYALAAAAKIYNLTSIGIIRGELHDNPTLTDAKNHGMQLYPISRHDYRKKTQTDFLMQLIEKFGPHYLIPEGGSNALAVQGCKAIINELKTQTDLSETLIACACGTGGTLAGLIAGSIDSNCQLIGFAVLKQGEFLHDEIKQLLTLSGNSSPNNWQLDTNYHFGGYGKVPAELIHFILEFESYNPGIQLDPIYTAKLCYGLIDLIKQGKLDNRTIIAIHTGGLQGRRGIPELQ</sequence>
<reference evidence="5 6" key="1">
    <citation type="submission" date="2016-08" db="EMBL/GenBank/DDBJ databases">
        <title>Draft genome sequence of Candidatus Piscirickettsia litoralis, from seawater.</title>
        <authorList>
            <person name="Wan X."/>
            <person name="Lee A.J."/>
            <person name="Hou S."/>
            <person name="Donachie S.P."/>
        </authorList>
    </citation>
    <scope>NUCLEOTIDE SEQUENCE [LARGE SCALE GENOMIC DNA]</scope>
    <source>
        <strain evidence="5 6">Y2</strain>
    </source>
</reference>
<name>A0ABX3A7C4_9GAMM</name>
<evidence type="ECO:0000313" key="6">
    <source>
        <dbReference type="Proteomes" id="UP000094329"/>
    </source>
</evidence>
<evidence type="ECO:0000259" key="4">
    <source>
        <dbReference type="Pfam" id="PF00291"/>
    </source>
</evidence>
<dbReference type="InterPro" id="IPR001926">
    <property type="entry name" value="TrpB-like_PALP"/>
</dbReference>
<evidence type="ECO:0000256" key="1">
    <source>
        <dbReference type="ARBA" id="ARBA00001933"/>
    </source>
</evidence>
<evidence type="ECO:0000256" key="3">
    <source>
        <dbReference type="ARBA" id="ARBA00022898"/>
    </source>
</evidence>